<dbReference type="GO" id="GO:0003700">
    <property type="term" value="F:DNA-binding transcription factor activity"/>
    <property type="evidence" value="ECO:0007669"/>
    <property type="project" value="TreeGrafter"/>
</dbReference>
<evidence type="ECO:0000256" key="4">
    <source>
        <dbReference type="PROSITE-ProRule" id="PRU00335"/>
    </source>
</evidence>
<keyword evidence="1" id="KW-0805">Transcription regulation</keyword>
<keyword evidence="3" id="KW-0804">Transcription</keyword>
<sequence length="224" mass="24750">MPKIIGSTLAEHRERVRTQLFTALSELLSETGFDAVSMADIAARAGVGRTSVYNHFPDKEAVLLGFIEHETAQYVRALSESLAHVRDPEEQLRVYIREQINLKAVYHLAPGPDLRSVVSSGTQMRLREHVHQVTDLLASILRRGIETGRLPDQDIDAVVPLINACLSGRNHPEADPERTRAIEATEAFVLRAVGLRPAQPTPTAEIDPREDLQALEAARTLTIA</sequence>
<dbReference type="Pfam" id="PF00440">
    <property type="entry name" value="TetR_N"/>
    <property type="match status" value="1"/>
</dbReference>
<dbReference type="InterPro" id="IPR001647">
    <property type="entry name" value="HTH_TetR"/>
</dbReference>
<evidence type="ECO:0000256" key="2">
    <source>
        <dbReference type="ARBA" id="ARBA00023125"/>
    </source>
</evidence>
<dbReference type="PROSITE" id="PS01081">
    <property type="entry name" value="HTH_TETR_1"/>
    <property type="match status" value="1"/>
</dbReference>
<dbReference type="InterPro" id="IPR009057">
    <property type="entry name" value="Homeodomain-like_sf"/>
</dbReference>
<protein>
    <submittedName>
        <fullName evidence="6">TetR/AcrR family transcriptional regulator</fullName>
    </submittedName>
</protein>
<dbReference type="InterPro" id="IPR050109">
    <property type="entry name" value="HTH-type_TetR-like_transc_reg"/>
</dbReference>
<feature type="domain" description="HTH tetR-type" evidence="5">
    <location>
        <begin position="14"/>
        <end position="74"/>
    </location>
</feature>
<gene>
    <name evidence="6" type="ORF">H9815_18325</name>
</gene>
<dbReference type="PROSITE" id="PS50977">
    <property type="entry name" value="HTH_TETR_2"/>
    <property type="match status" value="1"/>
</dbReference>
<dbReference type="EMBL" id="DXBY01000314">
    <property type="protein sequence ID" value="HIZ37738.1"/>
    <property type="molecule type" value="Genomic_DNA"/>
</dbReference>
<dbReference type="PANTHER" id="PTHR30055">
    <property type="entry name" value="HTH-TYPE TRANSCRIPTIONAL REGULATOR RUTR"/>
    <property type="match status" value="1"/>
</dbReference>
<proteinExistence type="predicted"/>
<dbReference type="InterPro" id="IPR036271">
    <property type="entry name" value="Tet_transcr_reg_TetR-rel_C_sf"/>
</dbReference>
<comment type="caution">
    <text evidence="6">The sequence shown here is derived from an EMBL/GenBank/DDBJ whole genome shotgun (WGS) entry which is preliminary data.</text>
</comment>
<dbReference type="SUPFAM" id="SSF46689">
    <property type="entry name" value="Homeodomain-like"/>
    <property type="match status" value="1"/>
</dbReference>
<dbReference type="PANTHER" id="PTHR30055:SF234">
    <property type="entry name" value="HTH-TYPE TRANSCRIPTIONAL REGULATOR BETI"/>
    <property type="match status" value="1"/>
</dbReference>
<dbReference type="InterPro" id="IPR023772">
    <property type="entry name" value="DNA-bd_HTH_TetR-type_CS"/>
</dbReference>
<dbReference type="GO" id="GO:0000976">
    <property type="term" value="F:transcription cis-regulatory region binding"/>
    <property type="evidence" value="ECO:0007669"/>
    <property type="project" value="TreeGrafter"/>
</dbReference>
<accession>A0A9D2EHA2</accession>
<organism evidence="6 7">
    <name type="scientific">Candidatus Ruania gallistercoris</name>
    <dbReference type="NCBI Taxonomy" id="2838746"/>
    <lineage>
        <taxon>Bacteria</taxon>
        <taxon>Bacillati</taxon>
        <taxon>Actinomycetota</taxon>
        <taxon>Actinomycetes</taxon>
        <taxon>Micrococcales</taxon>
        <taxon>Ruaniaceae</taxon>
        <taxon>Ruania</taxon>
    </lineage>
</organism>
<name>A0A9D2EHA2_9MICO</name>
<evidence type="ECO:0000313" key="7">
    <source>
        <dbReference type="Proteomes" id="UP000824037"/>
    </source>
</evidence>
<keyword evidence="2 4" id="KW-0238">DNA-binding</keyword>
<evidence type="ECO:0000256" key="3">
    <source>
        <dbReference type="ARBA" id="ARBA00023163"/>
    </source>
</evidence>
<dbReference type="Proteomes" id="UP000824037">
    <property type="component" value="Unassembled WGS sequence"/>
</dbReference>
<evidence type="ECO:0000256" key="1">
    <source>
        <dbReference type="ARBA" id="ARBA00023015"/>
    </source>
</evidence>
<evidence type="ECO:0000313" key="6">
    <source>
        <dbReference type="EMBL" id="HIZ37738.1"/>
    </source>
</evidence>
<dbReference type="SUPFAM" id="SSF48498">
    <property type="entry name" value="Tetracyclin repressor-like, C-terminal domain"/>
    <property type="match status" value="1"/>
</dbReference>
<dbReference type="PRINTS" id="PR00455">
    <property type="entry name" value="HTHTETR"/>
</dbReference>
<feature type="DNA-binding region" description="H-T-H motif" evidence="4">
    <location>
        <begin position="37"/>
        <end position="56"/>
    </location>
</feature>
<dbReference type="AlphaFoldDB" id="A0A9D2EHA2"/>
<reference evidence="6" key="2">
    <citation type="submission" date="2021-04" db="EMBL/GenBank/DDBJ databases">
        <authorList>
            <person name="Gilroy R."/>
        </authorList>
    </citation>
    <scope>NUCLEOTIDE SEQUENCE</scope>
    <source>
        <strain evidence="6">ChiGjej4B4-7305</strain>
    </source>
</reference>
<dbReference type="Gene3D" id="1.10.357.10">
    <property type="entry name" value="Tetracycline Repressor, domain 2"/>
    <property type="match status" value="1"/>
</dbReference>
<reference evidence="6" key="1">
    <citation type="journal article" date="2021" name="PeerJ">
        <title>Extensive microbial diversity within the chicken gut microbiome revealed by metagenomics and culture.</title>
        <authorList>
            <person name="Gilroy R."/>
            <person name="Ravi A."/>
            <person name="Getino M."/>
            <person name="Pursley I."/>
            <person name="Horton D.L."/>
            <person name="Alikhan N.F."/>
            <person name="Baker D."/>
            <person name="Gharbi K."/>
            <person name="Hall N."/>
            <person name="Watson M."/>
            <person name="Adriaenssens E.M."/>
            <person name="Foster-Nyarko E."/>
            <person name="Jarju S."/>
            <person name="Secka A."/>
            <person name="Antonio M."/>
            <person name="Oren A."/>
            <person name="Chaudhuri R.R."/>
            <person name="La Ragione R."/>
            <person name="Hildebrand F."/>
            <person name="Pallen M.J."/>
        </authorList>
    </citation>
    <scope>NUCLEOTIDE SEQUENCE</scope>
    <source>
        <strain evidence="6">ChiGjej4B4-7305</strain>
    </source>
</reference>
<evidence type="ECO:0000259" key="5">
    <source>
        <dbReference type="PROSITE" id="PS50977"/>
    </source>
</evidence>